<name>A0A1M4Y4P4_9ACTN</name>
<dbReference type="EMBL" id="FQUL01000054">
    <property type="protein sequence ID" value="SHF00639.1"/>
    <property type="molecule type" value="Genomic_DNA"/>
</dbReference>
<dbReference type="RefSeq" id="WP_072792562.1">
    <property type="nucleotide sequence ID" value="NZ_FQUL01000054.1"/>
</dbReference>
<keyword evidence="2" id="KW-1185">Reference proteome</keyword>
<protein>
    <submittedName>
        <fullName evidence="1">Uncharacterized protein</fullName>
    </submittedName>
</protein>
<reference evidence="2" key="1">
    <citation type="submission" date="2016-11" db="EMBL/GenBank/DDBJ databases">
        <authorList>
            <person name="Varghese N."/>
            <person name="Submissions S."/>
        </authorList>
    </citation>
    <scope>NUCLEOTIDE SEQUENCE [LARGE SCALE GENOMIC DNA]</scope>
    <source>
        <strain evidence="2">DSM 19514</strain>
    </source>
</reference>
<organism evidence="1 2">
    <name type="scientific">Ferrithrix thermotolerans DSM 19514</name>
    <dbReference type="NCBI Taxonomy" id="1121881"/>
    <lineage>
        <taxon>Bacteria</taxon>
        <taxon>Bacillati</taxon>
        <taxon>Actinomycetota</taxon>
        <taxon>Acidimicrobiia</taxon>
        <taxon>Acidimicrobiales</taxon>
        <taxon>Acidimicrobiaceae</taxon>
        <taxon>Ferrithrix</taxon>
    </lineage>
</organism>
<dbReference type="Proteomes" id="UP000184295">
    <property type="component" value="Unassembled WGS sequence"/>
</dbReference>
<sequence>MATIVRDGDVVRIELSSLEKVEAIHGDLAIPVESIEQVEIVHDILTAVHGLRVPGTSIPGVMAVGTFISRDGKSFVVIHHGEREGIRLTLKGMAYGEVLIGNNDPDDLVAQLSLG</sequence>
<dbReference type="AlphaFoldDB" id="A0A1M4Y4P4"/>
<evidence type="ECO:0000313" key="2">
    <source>
        <dbReference type="Proteomes" id="UP000184295"/>
    </source>
</evidence>
<evidence type="ECO:0000313" key="1">
    <source>
        <dbReference type="EMBL" id="SHF00639.1"/>
    </source>
</evidence>
<gene>
    <name evidence="1" type="ORF">SAMN02745225_02234</name>
</gene>
<dbReference type="OrthoDB" id="530515at2"/>
<proteinExistence type="predicted"/>
<accession>A0A1M4Y4P4</accession>